<sequence>MFTSEFPHLYQSTKGQMPTSAPANQCPVWGFLVYRTTYADQALWEKYIDYVTKSVLHEIDCDAGVPEVMRAHNCDWRANNPVPSLLELGRVIRRYFHLCLKEGPEYDGKSVEEIRDIHVRWLDSLPEEGVWHNADGSHNCADVAGHHKRYFGLWPRYCHAMYVDLQALERFAEAWKEDGHREPDDLLRGAASLCLG</sequence>
<proteinExistence type="predicted"/>
<comment type="caution">
    <text evidence="1">The sequence shown here is derived from an EMBL/GenBank/DDBJ whole genome shotgun (WGS) entry which is preliminary data.</text>
</comment>
<evidence type="ECO:0000313" key="1">
    <source>
        <dbReference type="EMBL" id="KAH7312617.1"/>
    </source>
</evidence>
<organism evidence="1 2">
    <name type="scientific">Stachybotrys elegans</name>
    <dbReference type="NCBI Taxonomy" id="80388"/>
    <lineage>
        <taxon>Eukaryota</taxon>
        <taxon>Fungi</taxon>
        <taxon>Dikarya</taxon>
        <taxon>Ascomycota</taxon>
        <taxon>Pezizomycotina</taxon>
        <taxon>Sordariomycetes</taxon>
        <taxon>Hypocreomycetidae</taxon>
        <taxon>Hypocreales</taxon>
        <taxon>Stachybotryaceae</taxon>
        <taxon>Stachybotrys</taxon>
    </lineage>
</organism>
<gene>
    <name evidence="1" type="ORF">B0I35DRAFT_437407</name>
</gene>
<name>A0A8K0WPW5_9HYPO</name>
<accession>A0A8K0WPW5</accession>
<dbReference type="EMBL" id="JAGPNK010000010">
    <property type="protein sequence ID" value="KAH7312617.1"/>
    <property type="molecule type" value="Genomic_DNA"/>
</dbReference>
<reference evidence="1" key="1">
    <citation type="journal article" date="2021" name="Nat. Commun.">
        <title>Genetic determinants of endophytism in the Arabidopsis root mycobiome.</title>
        <authorList>
            <person name="Mesny F."/>
            <person name="Miyauchi S."/>
            <person name="Thiergart T."/>
            <person name="Pickel B."/>
            <person name="Atanasova L."/>
            <person name="Karlsson M."/>
            <person name="Huettel B."/>
            <person name="Barry K.W."/>
            <person name="Haridas S."/>
            <person name="Chen C."/>
            <person name="Bauer D."/>
            <person name="Andreopoulos W."/>
            <person name="Pangilinan J."/>
            <person name="LaButti K."/>
            <person name="Riley R."/>
            <person name="Lipzen A."/>
            <person name="Clum A."/>
            <person name="Drula E."/>
            <person name="Henrissat B."/>
            <person name="Kohler A."/>
            <person name="Grigoriev I.V."/>
            <person name="Martin F.M."/>
            <person name="Hacquard S."/>
        </authorList>
    </citation>
    <scope>NUCLEOTIDE SEQUENCE</scope>
    <source>
        <strain evidence="1">MPI-CAGE-CH-0235</strain>
    </source>
</reference>
<evidence type="ECO:0000313" key="2">
    <source>
        <dbReference type="Proteomes" id="UP000813444"/>
    </source>
</evidence>
<protein>
    <submittedName>
        <fullName evidence="1">Uncharacterized protein</fullName>
    </submittedName>
</protein>
<dbReference type="AlphaFoldDB" id="A0A8K0WPW5"/>
<dbReference type="OrthoDB" id="4424523at2759"/>
<dbReference type="Proteomes" id="UP000813444">
    <property type="component" value="Unassembled WGS sequence"/>
</dbReference>
<keyword evidence="2" id="KW-1185">Reference proteome</keyword>